<dbReference type="AlphaFoldDB" id="A0A7S1F672"/>
<feature type="chain" id="PRO_5031347197" description="Fungal lipase-type domain-containing protein" evidence="1">
    <location>
        <begin position="18"/>
        <end position="292"/>
    </location>
</feature>
<evidence type="ECO:0000259" key="2">
    <source>
        <dbReference type="Pfam" id="PF01764"/>
    </source>
</evidence>
<gene>
    <name evidence="3" type="ORF">NSCI0253_LOCUS21432</name>
</gene>
<feature type="signal peptide" evidence="1">
    <location>
        <begin position="1"/>
        <end position="17"/>
    </location>
</feature>
<feature type="domain" description="Fungal lipase-type" evidence="2">
    <location>
        <begin position="85"/>
        <end position="217"/>
    </location>
</feature>
<dbReference type="InterPro" id="IPR002921">
    <property type="entry name" value="Fungal_lipase-type"/>
</dbReference>
<sequence length="292" mass="33044">MSRLPFLFAVLSTHAAAFDPDLALKMAYLEKSVYCGQERFDRWDVGDSIAFGPEVDTDHLSLIENSDTKCIVGVGRMFEPQGCFVAIHGTTGNWYLDGEFLHKSYDRAGCKDKRCKVFQGFLHGWESVRDQVRGNITAMGCDNQPLYLVGHSLGAAMLHFAMLEMLHDSLDVRVVYALESPRVGNDVWSDVVQDAVQGRDIWRVVHHKDIVPHVPPRDLPFGLQYTHALREIFFPNHTGVDYVECGIEDPKCSDQYYWWEGQPSEHCWFADLDPCHCTNHTKTAPGHSSVIV</sequence>
<dbReference type="PANTHER" id="PTHR45856:SF25">
    <property type="entry name" value="FUNGAL LIPASE-LIKE DOMAIN-CONTAINING PROTEIN"/>
    <property type="match status" value="1"/>
</dbReference>
<dbReference type="PANTHER" id="PTHR45856">
    <property type="entry name" value="ALPHA/BETA-HYDROLASES SUPERFAMILY PROTEIN"/>
    <property type="match status" value="1"/>
</dbReference>
<accession>A0A7S1F672</accession>
<dbReference type="GO" id="GO:0006629">
    <property type="term" value="P:lipid metabolic process"/>
    <property type="evidence" value="ECO:0007669"/>
    <property type="project" value="InterPro"/>
</dbReference>
<name>A0A7S1F672_NOCSC</name>
<dbReference type="Gene3D" id="3.40.50.1820">
    <property type="entry name" value="alpha/beta hydrolase"/>
    <property type="match status" value="1"/>
</dbReference>
<dbReference type="InterPro" id="IPR029058">
    <property type="entry name" value="AB_hydrolase_fold"/>
</dbReference>
<dbReference type="SUPFAM" id="SSF53474">
    <property type="entry name" value="alpha/beta-Hydrolases"/>
    <property type="match status" value="1"/>
</dbReference>
<evidence type="ECO:0000313" key="3">
    <source>
        <dbReference type="EMBL" id="CAD8847082.1"/>
    </source>
</evidence>
<dbReference type="EMBL" id="HBFQ01030475">
    <property type="protein sequence ID" value="CAD8847082.1"/>
    <property type="molecule type" value="Transcribed_RNA"/>
</dbReference>
<evidence type="ECO:0000256" key="1">
    <source>
        <dbReference type="SAM" id="SignalP"/>
    </source>
</evidence>
<protein>
    <recommendedName>
        <fullName evidence="2">Fungal lipase-type domain-containing protein</fullName>
    </recommendedName>
</protein>
<keyword evidence="1" id="KW-0732">Signal</keyword>
<dbReference type="InterPro" id="IPR051218">
    <property type="entry name" value="Sec_MonoDiacylglyc_Lipase"/>
</dbReference>
<proteinExistence type="predicted"/>
<dbReference type="Pfam" id="PF01764">
    <property type="entry name" value="Lipase_3"/>
    <property type="match status" value="1"/>
</dbReference>
<dbReference type="CDD" id="cd00519">
    <property type="entry name" value="Lipase_3"/>
    <property type="match status" value="1"/>
</dbReference>
<reference evidence="3" key="1">
    <citation type="submission" date="2021-01" db="EMBL/GenBank/DDBJ databases">
        <authorList>
            <person name="Corre E."/>
            <person name="Pelletier E."/>
            <person name="Niang G."/>
            <person name="Scheremetjew M."/>
            <person name="Finn R."/>
            <person name="Kale V."/>
            <person name="Holt S."/>
            <person name="Cochrane G."/>
            <person name="Meng A."/>
            <person name="Brown T."/>
            <person name="Cohen L."/>
        </authorList>
    </citation>
    <scope>NUCLEOTIDE SEQUENCE</scope>
</reference>
<organism evidence="3">
    <name type="scientific">Noctiluca scintillans</name>
    <name type="common">Sea sparkle</name>
    <name type="synonym">Red tide dinoflagellate</name>
    <dbReference type="NCBI Taxonomy" id="2966"/>
    <lineage>
        <taxon>Eukaryota</taxon>
        <taxon>Sar</taxon>
        <taxon>Alveolata</taxon>
        <taxon>Dinophyceae</taxon>
        <taxon>Noctilucales</taxon>
        <taxon>Noctilucaceae</taxon>
        <taxon>Noctiluca</taxon>
    </lineage>
</organism>